<organism evidence="1 2">
    <name type="scientific">Rhododendron molle</name>
    <name type="common">Chinese azalea</name>
    <name type="synonym">Azalea mollis</name>
    <dbReference type="NCBI Taxonomy" id="49168"/>
    <lineage>
        <taxon>Eukaryota</taxon>
        <taxon>Viridiplantae</taxon>
        <taxon>Streptophyta</taxon>
        <taxon>Embryophyta</taxon>
        <taxon>Tracheophyta</taxon>
        <taxon>Spermatophyta</taxon>
        <taxon>Magnoliopsida</taxon>
        <taxon>eudicotyledons</taxon>
        <taxon>Gunneridae</taxon>
        <taxon>Pentapetalae</taxon>
        <taxon>asterids</taxon>
        <taxon>Ericales</taxon>
        <taxon>Ericaceae</taxon>
        <taxon>Ericoideae</taxon>
        <taxon>Rhodoreae</taxon>
        <taxon>Rhododendron</taxon>
    </lineage>
</organism>
<dbReference type="EMBL" id="CM046394">
    <property type="protein sequence ID" value="KAI8548359.1"/>
    <property type="molecule type" value="Genomic_DNA"/>
</dbReference>
<sequence length="1235" mass="139267">MAAALVGGAFLGGAFNVLLDRLSSPELIKFFRGRKLDESLLKKLKLTLLELNKVLNDAEEKQITDRAVKAWLDELRDAVYHAEDLVDEIATEALRSKVEAEYPRGKQSLRDSLISTFNGLFDRGGMNSKLEKMIGVLDHFVKAKDVLGLKEVAGRNWSQTRVPTTSLVDESCVYGRENDKEAIMKLLHSDGESSNKIDVIPIVGMGGMGKTTLAQLLYNDGRLDGHFVKKAWVCVSDVFDVESVTRTIVEAVDGPSLGTRDLNSLQVKLKESLSGEKFLIVLDDVWNENYDDWNALMTPFRFGAQGSKIIVTTRNESVASIMQTVPIHGLQKLPGEDCWKLFSKHAFEKGDCNAHPNLERIGKDIVRKCNGLPLALKTLGGLLRSQRDPKDWENILESAIWELSEEKSHILPALRLSYHYLPSHLKRCFACCSIIFKDYEFDMEELVSIWIAEGFLEKPNNNKTVEEEGYECFRELLSRSFFQRSNVNASSYVMHDLVHDLAQYVMGDFFDRLEDGNPHRIAEKVRYFSFARSEFDSFEKFKEIKEAKCIRTFLPLKHKYHGGGCLSEKVVDEILPGLTCLRLLSLSGYRIKELPYSIGNLIHLRSLDLSHTIIRELPESICKLYNLETLLLFKCDLLTTLPADLVKLISLRQLDLRGTNLKEMPMNISKLKDLQQLTDFVVGKCTSINELGEFHCLRGTISISGLQNVKSGHDALEAKMSEKKHLEKLALKWDSTTEDSQNARDILGKLEPHTYLKHLEIKNYGGTRFPTWLGDQSFCNMVSLCLENCENCFILPPLGQMPSLKELTIERMSGVTSVGHEFYGERGSSRKPFQSLETLRFEKMSGWVDWCILDAGEFSRLQKLEVIECPKLFGRLPTNLPSLVNLGVKYCPKLVSLLPDTTSLRRLSLIECQGMQLEWQRVPSVEMLYISSFTSLKEFGSELVTLKNLKELTVDKCPSLLYFPLSEEMSHCYTSLEELEVSKCDTLKSLPLALFPQLQSLNIRDCINFETLLISDKIELNLKSLSIYNCNNMLSFPCRGLPAPNLHSLSLSCCEKLKALPEQMHTLLPSLVNLTLSRCPEIGSFPEGALPSKLGCLNISDCKKLVGGRRDWGLQTLPSLGALNLFGESEDELESFAEEGLLPSTLKDLGLGTMPNLKSLNKRGLQHLGSLKTMYISNCPQLQSLPEEGLPTSLFRLFISNCPLLKPRCRREEGEDWHKIARIPLIEIDGEAIGE</sequence>
<evidence type="ECO:0000313" key="2">
    <source>
        <dbReference type="Proteomes" id="UP001062846"/>
    </source>
</evidence>
<gene>
    <name evidence="1" type="ORF">RHMOL_Rhmol07G0267900</name>
</gene>
<dbReference type="Proteomes" id="UP001062846">
    <property type="component" value="Chromosome 7"/>
</dbReference>
<keyword evidence="2" id="KW-1185">Reference proteome</keyword>
<protein>
    <submittedName>
        <fullName evidence="1">Uncharacterized protein</fullName>
    </submittedName>
</protein>
<reference evidence="1" key="1">
    <citation type="submission" date="2022-02" db="EMBL/GenBank/DDBJ databases">
        <title>Plant Genome Project.</title>
        <authorList>
            <person name="Zhang R.-G."/>
        </authorList>
    </citation>
    <scope>NUCLEOTIDE SEQUENCE</scope>
    <source>
        <strain evidence="1">AT1</strain>
    </source>
</reference>
<evidence type="ECO:0000313" key="1">
    <source>
        <dbReference type="EMBL" id="KAI8548359.1"/>
    </source>
</evidence>
<comment type="caution">
    <text evidence="1">The sequence shown here is derived from an EMBL/GenBank/DDBJ whole genome shotgun (WGS) entry which is preliminary data.</text>
</comment>
<proteinExistence type="predicted"/>
<accession>A0ACC0N647</accession>
<name>A0ACC0N647_RHOML</name>